<dbReference type="Proteomes" id="UP000542813">
    <property type="component" value="Unassembled WGS sequence"/>
</dbReference>
<keyword evidence="2" id="KW-0732">Signal</keyword>
<proteinExistence type="predicted"/>
<evidence type="ECO:0000313" key="4">
    <source>
        <dbReference type="Proteomes" id="UP000542813"/>
    </source>
</evidence>
<comment type="caution">
    <text evidence="3">The sequence shown here is derived from an EMBL/GenBank/DDBJ whole genome shotgun (WGS) entry which is preliminary data.</text>
</comment>
<evidence type="ECO:0000313" key="3">
    <source>
        <dbReference type="EMBL" id="MBB5787707.1"/>
    </source>
</evidence>
<organism evidence="3 4">
    <name type="scientific">Jiangella mangrovi</name>
    <dbReference type="NCBI Taxonomy" id="1524084"/>
    <lineage>
        <taxon>Bacteria</taxon>
        <taxon>Bacillati</taxon>
        <taxon>Actinomycetota</taxon>
        <taxon>Actinomycetes</taxon>
        <taxon>Jiangellales</taxon>
        <taxon>Jiangellaceae</taxon>
        <taxon>Jiangella</taxon>
    </lineage>
</organism>
<reference evidence="3 4" key="1">
    <citation type="submission" date="2020-08" db="EMBL/GenBank/DDBJ databases">
        <title>Sequencing the genomes of 1000 actinobacteria strains.</title>
        <authorList>
            <person name="Klenk H.-P."/>
        </authorList>
    </citation>
    <scope>NUCLEOTIDE SEQUENCE [LARGE SCALE GENOMIC DNA]</scope>
    <source>
        <strain evidence="3 4">DSM 102122</strain>
    </source>
</reference>
<feature type="signal peptide" evidence="2">
    <location>
        <begin position="1"/>
        <end position="32"/>
    </location>
</feature>
<dbReference type="EMBL" id="JACHMM010000001">
    <property type="protein sequence ID" value="MBB5787707.1"/>
    <property type="molecule type" value="Genomic_DNA"/>
</dbReference>
<sequence length="312" mass="33551">MLTRRLARLLLAAVTLVGTTVITLVQVSPAAADDCLQYVETSPGVWDYVNTCTGDDGGDDGDDGGSGGDDGGSTEPECYLGREDIFNYDWSYCDGDLSCYVYSPPPTAPTPDDWPEKPAGTPDDAVYAVLTCFTQPPEEDVVIYENMWLEPPEDVINWEQEAIQAFGQLVAPDFDLAFNPPARSYVTLDTWYWADGASDAELTGTSAAGLVAIATPERLEVQPGDGSSTLNCPFSVTQSDACTYVYEKASVNGTATVDGDPAYAGQARLVYTVRFELNGEVMEIDGAPAVFETPWEDTPIPVAEIQAIVEDE</sequence>
<feature type="region of interest" description="Disordered" evidence="1">
    <location>
        <begin position="52"/>
        <end position="76"/>
    </location>
</feature>
<dbReference type="RefSeq" id="WP_184821944.1">
    <property type="nucleotide sequence ID" value="NZ_JACHMM010000001.1"/>
</dbReference>
<name>A0A7W9LL42_9ACTN</name>
<dbReference type="AlphaFoldDB" id="A0A7W9LL42"/>
<evidence type="ECO:0000256" key="2">
    <source>
        <dbReference type="SAM" id="SignalP"/>
    </source>
</evidence>
<evidence type="ECO:0000256" key="1">
    <source>
        <dbReference type="SAM" id="MobiDB-lite"/>
    </source>
</evidence>
<protein>
    <submittedName>
        <fullName evidence="3">Uncharacterized protein</fullName>
    </submittedName>
</protein>
<feature type="chain" id="PRO_5030897745" evidence="2">
    <location>
        <begin position="33"/>
        <end position="312"/>
    </location>
</feature>
<gene>
    <name evidence="3" type="ORF">HD601_002282</name>
</gene>
<accession>A0A7W9LL42</accession>
<keyword evidence="4" id="KW-1185">Reference proteome</keyword>